<feature type="domain" description="Biopterin-dependent aromatic amino acid hydroxylase family profile" evidence="9">
    <location>
        <begin position="98"/>
        <end position="428"/>
    </location>
</feature>
<evidence type="ECO:0000256" key="3">
    <source>
        <dbReference type="ARBA" id="ARBA00011995"/>
    </source>
</evidence>
<evidence type="ECO:0000256" key="6">
    <source>
        <dbReference type="ARBA" id="ARBA00023004"/>
    </source>
</evidence>
<dbReference type="AlphaFoldDB" id="A0A0H5QQ34"/>
<dbReference type="Gene3D" id="1.10.800.10">
    <property type="entry name" value="Aromatic amino acid hydroxylase"/>
    <property type="match status" value="1"/>
</dbReference>
<reference evidence="11" key="1">
    <citation type="submission" date="2015-04" db="EMBL/GenBank/DDBJ databases">
        <title>The genome sequence of the plant pathogenic Rhizarian Plasmodiophora brassicae reveals insights in its biotrophic life cycle and the origin of chitin synthesis.</title>
        <authorList>
            <person name="Schwelm A."/>
            <person name="Fogelqvist J."/>
            <person name="Knaust A."/>
            <person name="Julke S."/>
            <person name="Lilja T."/>
            <person name="Dhandapani V."/>
            <person name="Bonilla-Rosso G."/>
            <person name="Karlsson M."/>
            <person name="Shevchenko A."/>
            <person name="Choi S.R."/>
            <person name="Kim H.G."/>
            <person name="Park J.Y."/>
            <person name="Lim Y.P."/>
            <person name="Ludwig-Muller J."/>
            <person name="Dixelius C."/>
        </authorList>
    </citation>
    <scope>NUCLEOTIDE SEQUENCE</scope>
    <source>
        <tissue evidence="11">Potato root galls</tissue>
    </source>
</reference>
<evidence type="ECO:0000256" key="2">
    <source>
        <dbReference type="ARBA" id="ARBA00009712"/>
    </source>
</evidence>
<dbReference type="SUPFAM" id="SSF56534">
    <property type="entry name" value="Aromatic aminoacid monoxygenases, catalytic and oligomerization domains"/>
    <property type="match status" value="1"/>
</dbReference>
<sequence>MWRRLTEAGLRSTVARSLAMQPAAVFTPPQKVSAVFSIGDRPGALQSALQFFWKNDINMTRIESRPCKFSKDYDFYVDFDGDSGDIRVKKLISDLQSVCKSVTLIGSRKVPWFPRRISDMDLISQATLDAGSDLESDHPGFSDPEYRRRRALITAAAASYTHGAPIPNVDYSKDEVHTWGIVWDRLYPLLKQHACNEYLEILPELENHCGYSRTSIPQLQDISQFLKSRTGFRLRPVAGLLSPRDFFSGLAFRTFYSTQYIRHHSKPLYTPEPDIVHEVMGHAPMFANKSFADFSQEIGMASLGASEEQITMLARCYWFTVEFGLCQQNGERKAFGAGLLSSFGELEYSMSDEPQIRPWDPFDASKSDYPITTYQPLYYLASSFEDAKIKMRDFADWLPKPFHIRYNAENENLEVDRNVEFNSKAPKS</sequence>
<dbReference type="InterPro" id="IPR018528">
    <property type="entry name" value="Preph_deHydtase_CS"/>
</dbReference>
<dbReference type="InterPro" id="IPR019774">
    <property type="entry name" value="Aromatic-AA_hydroxylase_C"/>
</dbReference>
<organism evidence="11">
    <name type="scientific">Spongospora subterranea</name>
    <dbReference type="NCBI Taxonomy" id="70186"/>
    <lineage>
        <taxon>Eukaryota</taxon>
        <taxon>Sar</taxon>
        <taxon>Rhizaria</taxon>
        <taxon>Endomyxa</taxon>
        <taxon>Phytomyxea</taxon>
        <taxon>Plasmodiophorida</taxon>
        <taxon>Plasmodiophoridae</taxon>
        <taxon>Spongospora</taxon>
    </lineage>
</organism>
<dbReference type="EC" id="1.14.16.1" evidence="3"/>
<proteinExistence type="inferred from homology"/>
<dbReference type="InterPro" id="IPR045865">
    <property type="entry name" value="ACT-like_dom_sf"/>
</dbReference>
<keyword evidence="5" id="KW-0560">Oxidoreductase</keyword>
<evidence type="ECO:0000256" key="7">
    <source>
        <dbReference type="ARBA" id="ARBA00023033"/>
    </source>
</evidence>
<dbReference type="GO" id="GO:0009094">
    <property type="term" value="P:L-phenylalanine biosynthetic process"/>
    <property type="evidence" value="ECO:0007669"/>
    <property type="project" value="InterPro"/>
</dbReference>
<dbReference type="InterPro" id="IPR001273">
    <property type="entry name" value="ArAA_hydroxylase"/>
</dbReference>
<dbReference type="EMBL" id="HACM01003104">
    <property type="protein sequence ID" value="CRZ03546.1"/>
    <property type="molecule type" value="Transcribed_RNA"/>
</dbReference>
<protein>
    <recommendedName>
        <fullName evidence="3">phenylalanine 4-monooxygenase</fullName>
        <ecNumber evidence="3">1.14.16.1</ecNumber>
    </recommendedName>
</protein>
<keyword evidence="7" id="KW-0503">Monooxygenase</keyword>
<evidence type="ECO:0000259" key="10">
    <source>
        <dbReference type="PROSITE" id="PS51671"/>
    </source>
</evidence>
<dbReference type="InterPro" id="IPR036951">
    <property type="entry name" value="ArAA_hydroxylase_sf"/>
</dbReference>
<dbReference type="GO" id="GO:0004505">
    <property type="term" value="F:phenylalanine 4-monooxygenase activity"/>
    <property type="evidence" value="ECO:0007669"/>
    <property type="project" value="UniProtKB-EC"/>
</dbReference>
<evidence type="ECO:0000313" key="11">
    <source>
        <dbReference type="EMBL" id="CRZ03546.1"/>
    </source>
</evidence>
<feature type="binding site" evidence="8">
    <location>
        <position position="282"/>
    </location>
    <ligand>
        <name>Fe cation</name>
        <dbReference type="ChEBI" id="CHEBI:24875"/>
    </ligand>
</feature>
<comment type="cofactor">
    <cofactor evidence="1 8">
        <name>Fe(2+)</name>
        <dbReference type="ChEBI" id="CHEBI:29033"/>
    </cofactor>
</comment>
<dbReference type="InterPro" id="IPR036329">
    <property type="entry name" value="Aro-AA_hydroxylase_C_sf"/>
</dbReference>
<dbReference type="Pfam" id="PF00351">
    <property type="entry name" value="Biopterin_H"/>
    <property type="match status" value="1"/>
</dbReference>
<dbReference type="PRINTS" id="PR00372">
    <property type="entry name" value="FYWHYDRXLASE"/>
</dbReference>
<evidence type="ECO:0000256" key="8">
    <source>
        <dbReference type="PIRSR" id="PIRSR601273-2"/>
    </source>
</evidence>
<dbReference type="PANTHER" id="PTHR11473:SF24">
    <property type="entry name" value="PHENYLALANINE-4-HYDROXYLASE"/>
    <property type="match status" value="1"/>
</dbReference>
<dbReference type="PROSITE" id="PS51671">
    <property type="entry name" value="ACT"/>
    <property type="match status" value="1"/>
</dbReference>
<comment type="similarity">
    <text evidence="2">Belongs to the biopterin-dependent aromatic amino acid hydroxylase family.</text>
</comment>
<evidence type="ECO:0000256" key="4">
    <source>
        <dbReference type="ARBA" id="ARBA00022723"/>
    </source>
</evidence>
<keyword evidence="4 8" id="KW-0479">Metal-binding</keyword>
<evidence type="ECO:0000256" key="1">
    <source>
        <dbReference type="ARBA" id="ARBA00001954"/>
    </source>
</evidence>
<dbReference type="InterPro" id="IPR002912">
    <property type="entry name" value="ACT_dom"/>
</dbReference>
<feature type="binding site" evidence="8">
    <location>
        <position position="322"/>
    </location>
    <ligand>
        <name>Fe cation</name>
        <dbReference type="ChEBI" id="CHEBI:24875"/>
    </ligand>
</feature>
<dbReference type="PROSITE" id="PS00858">
    <property type="entry name" value="PREPHENATE_DEHYDR_2"/>
    <property type="match status" value="1"/>
</dbReference>
<keyword evidence="6 8" id="KW-0408">Iron</keyword>
<evidence type="ECO:0000256" key="5">
    <source>
        <dbReference type="ARBA" id="ARBA00023002"/>
    </source>
</evidence>
<dbReference type="Gene3D" id="3.30.70.260">
    <property type="match status" value="1"/>
</dbReference>
<evidence type="ECO:0000259" key="9">
    <source>
        <dbReference type="PROSITE" id="PS51410"/>
    </source>
</evidence>
<dbReference type="GO" id="GO:0005506">
    <property type="term" value="F:iron ion binding"/>
    <property type="evidence" value="ECO:0007669"/>
    <property type="project" value="InterPro"/>
</dbReference>
<feature type="domain" description="ACT" evidence="10">
    <location>
        <begin position="33"/>
        <end position="110"/>
    </location>
</feature>
<dbReference type="GO" id="GO:0004664">
    <property type="term" value="F:prephenate dehydratase activity"/>
    <property type="evidence" value="ECO:0007669"/>
    <property type="project" value="InterPro"/>
</dbReference>
<dbReference type="PROSITE" id="PS51410">
    <property type="entry name" value="BH4_AAA_HYDROXYL_2"/>
    <property type="match status" value="1"/>
</dbReference>
<accession>A0A0H5QQ34</accession>
<dbReference type="PANTHER" id="PTHR11473">
    <property type="entry name" value="AROMATIC AMINO ACID HYDROXYLASE"/>
    <property type="match status" value="1"/>
</dbReference>
<dbReference type="CDD" id="cd04905">
    <property type="entry name" value="ACT_CM-PDT"/>
    <property type="match status" value="1"/>
</dbReference>
<feature type="binding site" evidence="8">
    <location>
        <position position="277"/>
    </location>
    <ligand>
        <name>Fe cation</name>
        <dbReference type="ChEBI" id="CHEBI:24875"/>
    </ligand>
</feature>
<name>A0A0H5QQ34_9EUKA</name>
<dbReference type="SUPFAM" id="SSF55021">
    <property type="entry name" value="ACT-like"/>
    <property type="match status" value="1"/>
</dbReference>